<keyword evidence="1" id="KW-1133">Transmembrane helix</keyword>
<dbReference type="Pfam" id="PF12259">
    <property type="entry name" value="Baculo_F"/>
    <property type="match status" value="1"/>
</dbReference>
<protein>
    <submittedName>
        <fullName evidence="2">Envelope fusion protein</fullName>
    </submittedName>
</protein>
<accession>A0A6G0Z1R8</accession>
<keyword evidence="1" id="KW-0812">Transmembrane</keyword>
<feature type="transmembrane region" description="Helical" evidence="1">
    <location>
        <begin position="51"/>
        <end position="76"/>
    </location>
</feature>
<name>A0A6G0Z1R8_APHCR</name>
<keyword evidence="3" id="KW-1185">Reference proteome</keyword>
<dbReference type="AlphaFoldDB" id="A0A6G0Z1R8"/>
<proteinExistence type="predicted"/>
<comment type="caution">
    <text evidence="2">The sequence shown here is derived from an EMBL/GenBank/DDBJ whole genome shotgun (WGS) entry which is preliminary data.</text>
</comment>
<dbReference type="Proteomes" id="UP000478052">
    <property type="component" value="Unassembled WGS sequence"/>
</dbReference>
<evidence type="ECO:0000256" key="1">
    <source>
        <dbReference type="SAM" id="Phobius"/>
    </source>
</evidence>
<dbReference type="EMBL" id="VUJU01001690">
    <property type="protein sequence ID" value="KAF0764251.1"/>
    <property type="molecule type" value="Genomic_DNA"/>
</dbReference>
<dbReference type="InterPro" id="IPR022048">
    <property type="entry name" value="Envelope_fusion-like"/>
</dbReference>
<sequence length="166" mass="18904">MYTKHNMAEIDVLLIIVEGATLGQIHPYLMGPNELLTQFQDIRLGIITVSHFIKLILLILIACILLLHQVISLLVYSNKFKHTMNITLGSQCKHGRGFQVRHVRSQATIFHKLSYTNKWLYTTNNEVIVINCENDLEASTHTSGVGIVFINETLQFSTKLTQKRIT</sequence>
<organism evidence="2 3">
    <name type="scientific">Aphis craccivora</name>
    <name type="common">Cowpea aphid</name>
    <dbReference type="NCBI Taxonomy" id="307492"/>
    <lineage>
        <taxon>Eukaryota</taxon>
        <taxon>Metazoa</taxon>
        <taxon>Ecdysozoa</taxon>
        <taxon>Arthropoda</taxon>
        <taxon>Hexapoda</taxon>
        <taxon>Insecta</taxon>
        <taxon>Pterygota</taxon>
        <taxon>Neoptera</taxon>
        <taxon>Paraneoptera</taxon>
        <taxon>Hemiptera</taxon>
        <taxon>Sternorrhyncha</taxon>
        <taxon>Aphidomorpha</taxon>
        <taxon>Aphidoidea</taxon>
        <taxon>Aphididae</taxon>
        <taxon>Aphidini</taxon>
        <taxon>Aphis</taxon>
        <taxon>Aphis</taxon>
    </lineage>
</organism>
<feature type="transmembrane region" description="Helical" evidence="1">
    <location>
        <begin position="12"/>
        <end position="31"/>
    </location>
</feature>
<gene>
    <name evidence="2" type="ORF">FWK35_00010365</name>
</gene>
<reference evidence="2 3" key="1">
    <citation type="submission" date="2019-08" db="EMBL/GenBank/DDBJ databases">
        <title>Whole genome of Aphis craccivora.</title>
        <authorList>
            <person name="Voronova N.V."/>
            <person name="Shulinski R.S."/>
            <person name="Bandarenka Y.V."/>
            <person name="Zhorov D.G."/>
            <person name="Warner D."/>
        </authorList>
    </citation>
    <scope>NUCLEOTIDE SEQUENCE [LARGE SCALE GENOMIC DNA]</scope>
    <source>
        <strain evidence="2">180601</strain>
        <tissue evidence="2">Whole Body</tissue>
    </source>
</reference>
<dbReference type="OrthoDB" id="10579482at2759"/>
<feature type="non-terminal residue" evidence="2">
    <location>
        <position position="166"/>
    </location>
</feature>
<keyword evidence="1" id="KW-0472">Membrane</keyword>
<evidence type="ECO:0000313" key="3">
    <source>
        <dbReference type="Proteomes" id="UP000478052"/>
    </source>
</evidence>
<evidence type="ECO:0000313" key="2">
    <source>
        <dbReference type="EMBL" id="KAF0764251.1"/>
    </source>
</evidence>